<gene>
    <name evidence="2" type="ORF">OFUS_LOCUS19600</name>
</gene>
<dbReference type="AlphaFoldDB" id="A0A8J1UA79"/>
<dbReference type="InterPro" id="IPR037898">
    <property type="entry name" value="NudC_fam"/>
</dbReference>
<feature type="compositionally biased region" description="Basic and acidic residues" evidence="1">
    <location>
        <begin position="170"/>
        <end position="181"/>
    </location>
</feature>
<dbReference type="Pfam" id="PF04969">
    <property type="entry name" value="CS"/>
    <property type="match status" value="1"/>
</dbReference>
<dbReference type="GO" id="GO:0051082">
    <property type="term" value="F:unfolded protein binding"/>
    <property type="evidence" value="ECO:0007669"/>
    <property type="project" value="TreeGrafter"/>
</dbReference>
<protein>
    <submittedName>
        <fullName evidence="2">Uncharacterized protein</fullName>
    </submittedName>
</protein>
<dbReference type="PANTHER" id="PTHR12356:SF19">
    <property type="entry name" value="NUDC DOMAIN-CONTAINING PROTEIN 3"/>
    <property type="match status" value="1"/>
</dbReference>
<feature type="compositionally biased region" description="Polar residues" evidence="1">
    <location>
        <begin position="192"/>
        <end position="202"/>
    </location>
</feature>
<reference evidence="2" key="1">
    <citation type="submission" date="2022-03" db="EMBL/GenBank/DDBJ databases">
        <authorList>
            <person name="Martin C."/>
        </authorList>
    </citation>
    <scope>NUCLEOTIDE SEQUENCE</scope>
</reference>
<dbReference type="GO" id="GO:0005737">
    <property type="term" value="C:cytoplasm"/>
    <property type="evidence" value="ECO:0007669"/>
    <property type="project" value="TreeGrafter"/>
</dbReference>
<dbReference type="Proteomes" id="UP000749559">
    <property type="component" value="Unassembled WGS sequence"/>
</dbReference>
<accession>A0A8J1UA79</accession>
<dbReference type="EMBL" id="CAIIXF020000009">
    <property type="protein sequence ID" value="CAH1795000.1"/>
    <property type="molecule type" value="Genomic_DNA"/>
</dbReference>
<dbReference type="PANTHER" id="PTHR12356">
    <property type="entry name" value="NUCLEAR MOVEMENT PROTEIN NUDC"/>
    <property type="match status" value="1"/>
</dbReference>
<feature type="compositionally biased region" description="Polar residues" evidence="1">
    <location>
        <begin position="144"/>
        <end position="155"/>
    </location>
</feature>
<comment type="caution">
    <text evidence="2">The sequence shown here is derived from an EMBL/GenBank/DDBJ whole genome shotgun (WGS) entry which is preliminary data.</text>
</comment>
<dbReference type="PROSITE" id="PS51203">
    <property type="entry name" value="CS"/>
    <property type="match status" value="1"/>
</dbReference>
<evidence type="ECO:0000313" key="2">
    <source>
        <dbReference type="EMBL" id="CAH1795000.1"/>
    </source>
</evidence>
<dbReference type="GO" id="GO:0006457">
    <property type="term" value="P:protein folding"/>
    <property type="evidence" value="ECO:0007669"/>
    <property type="project" value="TreeGrafter"/>
</dbReference>
<proteinExistence type="predicted"/>
<dbReference type="InterPro" id="IPR008978">
    <property type="entry name" value="HSP20-like_chaperone"/>
</dbReference>
<dbReference type="OrthoDB" id="515366at2759"/>
<name>A0A8J1UA79_OWEFU</name>
<feature type="non-terminal residue" evidence="2">
    <location>
        <position position="1"/>
    </location>
</feature>
<dbReference type="InterPro" id="IPR007052">
    <property type="entry name" value="CS_dom"/>
</dbReference>
<dbReference type="SUPFAM" id="SSF49764">
    <property type="entry name" value="HSP20-like chaperones"/>
    <property type="match status" value="1"/>
</dbReference>
<evidence type="ECO:0000256" key="1">
    <source>
        <dbReference type="SAM" id="MobiDB-lite"/>
    </source>
</evidence>
<dbReference type="InterPro" id="IPR025934">
    <property type="entry name" value="NudC_N_dom"/>
</dbReference>
<dbReference type="Pfam" id="PF14050">
    <property type="entry name" value="Nudc_N"/>
    <property type="match status" value="1"/>
</dbReference>
<sequence>KNKKMDLEKYDSALLGILQNEGKIEKFLDVVFGFLYRRTDYYLPIQEGKLGFPPGVALQLAAATFKKYEQLAAKDAELKKQATGKVVSPDSNKTKASENKQTKPNENSSQTYKTPKPKDPVTHNQAVVDIKDNAGANKSAEPTPVTSAPKETQTKASGNANDIAAAANKPDGDQKTQAEGHESEDDPELTRKQTVYQENPESYNGAIRDKYSWAQSITDVDVYVKVPATIKKGRDVKVEIKRKSLKFELKTATGTPEMIIDGALTWDVNVEESMWTLEPGKHVHINLEKVQDRWWEALLEGEEKISVRKIDASRPMTDLDDEAQAKIEEMMFNERQKKLGLPQSHEQKNQDILRKAWDAEGSPFKGQPFDPSVLNVQNSAEFMNNINQKS</sequence>
<dbReference type="Gene3D" id="2.60.40.790">
    <property type="match status" value="1"/>
</dbReference>
<feature type="compositionally biased region" description="Basic and acidic residues" evidence="1">
    <location>
        <begin position="92"/>
        <end position="103"/>
    </location>
</feature>
<feature type="compositionally biased region" description="Low complexity" evidence="1">
    <location>
        <begin position="156"/>
        <end position="168"/>
    </location>
</feature>
<feature type="compositionally biased region" description="Polar residues" evidence="1">
    <location>
        <begin position="104"/>
        <end position="113"/>
    </location>
</feature>
<organism evidence="2 3">
    <name type="scientific">Owenia fusiformis</name>
    <name type="common">Polychaete worm</name>
    <dbReference type="NCBI Taxonomy" id="6347"/>
    <lineage>
        <taxon>Eukaryota</taxon>
        <taxon>Metazoa</taxon>
        <taxon>Spiralia</taxon>
        <taxon>Lophotrochozoa</taxon>
        <taxon>Annelida</taxon>
        <taxon>Polychaeta</taxon>
        <taxon>Sedentaria</taxon>
        <taxon>Canalipalpata</taxon>
        <taxon>Sabellida</taxon>
        <taxon>Oweniida</taxon>
        <taxon>Oweniidae</taxon>
        <taxon>Owenia</taxon>
    </lineage>
</organism>
<feature type="region of interest" description="Disordered" evidence="1">
    <location>
        <begin position="80"/>
        <end position="203"/>
    </location>
</feature>
<evidence type="ECO:0000313" key="3">
    <source>
        <dbReference type="Proteomes" id="UP000749559"/>
    </source>
</evidence>
<keyword evidence="3" id="KW-1185">Reference proteome</keyword>